<organism evidence="1 2">
    <name type="scientific">Azotobacter chroococcum</name>
    <dbReference type="NCBI Taxonomy" id="353"/>
    <lineage>
        <taxon>Bacteria</taxon>
        <taxon>Pseudomonadati</taxon>
        <taxon>Pseudomonadota</taxon>
        <taxon>Gammaproteobacteria</taxon>
        <taxon>Pseudomonadales</taxon>
        <taxon>Pseudomonadaceae</taxon>
        <taxon>Azotobacter</taxon>
    </lineage>
</organism>
<sequence>MATLYTFVCTESGKLTWRRGSSLFTRALEDGSVKKWILPILNNDEECKIIGNLALPLICQTQKSR</sequence>
<protein>
    <submittedName>
        <fullName evidence="1">Uncharacterized protein</fullName>
    </submittedName>
</protein>
<dbReference type="Proteomes" id="UP000295169">
    <property type="component" value="Unassembled WGS sequence"/>
</dbReference>
<gene>
    <name evidence="1" type="ORF">EV691_12269</name>
</gene>
<name>A0A4R1PMK9_9GAMM</name>
<accession>A0A4R1PMK9</accession>
<reference evidence="1 2" key="1">
    <citation type="submission" date="2019-03" db="EMBL/GenBank/DDBJ databases">
        <title>Genomic Encyclopedia of Type Strains, Phase IV (KMG-IV): sequencing the most valuable type-strain genomes for metagenomic binning, comparative biology and taxonomic classification.</title>
        <authorList>
            <person name="Goeker M."/>
        </authorList>
    </citation>
    <scope>NUCLEOTIDE SEQUENCE [LARGE SCALE GENOMIC DNA]</scope>
    <source>
        <strain evidence="1 2">DSM 2286</strain>
    </source>
</reference>
<dbReference type="AlphaFoldDB" id="A0A4R1PMK9"/>
<dbReference type="EMBL" id="SMMU01000022">
    <property type="protein sequence ID" value="TCL28184.1"/>
    <property type="molecule type" value="Genomic_DNA"/>
</dbReference>
<proteinExistence type="predicted"/>
<evidence type="ECO:0000313" key="1">
    <source>
        <dbReference type="EMBL" id="TCL28184.1"/>
    </source>
</evidence>
<evidence type="ECO:0000313" key="2">
    <source>
        <dbReference type="Proteomes" id="UP000295169"/>
    </source>
</evidence>
<comment type="caution">
    <text evidence="1">The sequence shown here is derived from an EMBL/GenBank/DDBJ whole genome shotgun (WGS) entry which is preliminary data.</text>
</comment>